<evidence type="ECO:0000256" key="1">
    <source>
        <dbReference type="SAM" id="MobiDB-lite"/>
    </source>
</evidence>
<keyword evidence="3" id="KW-1185">Reference proteome</keyword>
<name>A0A9P6Q816_9FUNG</name>
<gene>
    <name evidence="2" type="ORF">DFQ27_003460</name>
</gene>
<dbReference type="OrthoDB" id="2449185at2759"/>
<proteinExistence type="predicted"/>
<accession>A0A9P6Q816</accession>
<dbReference type="EMBL" id="JAAAJB010000244">
    <property type="protein sequence ID" value="KAG0260562.1"/>
    <property type="molecule type" value="Genomic_DNA"/>
</dbReference>
<reference evidence="2" key="1">
    <citation type="journal article" date="2020" name="Fungal Divers.">
        <title>Resolving the Mortierellaceae phylogeny through synthesis of multi-gene phylogenetics and phylogenomics.</title>
        <authorList>
            <person name="Vandepol N."/>
            <person name="Liber J."/>
            <person name="Desiro A."/>
            <person name="Na H."/>
            <person name="Kennedy M."/>
            <person name="Barry K."/>
            <person name="Grigoriev I.V."/>
            <person name="Miller A.N."/>
            <person name="O'Donnell K."/>
            <person name="Stajich J.E."/>
            <person name="Bonito G."/>
        </authorList>
    </citation>
    <scope>NUCLEOTIDE SEQUENCE</scope>
    <source>
        <strain evidence="2">BC1065</strain>
    </source>
</reference>
<protein>
    <submittedName>
        <fullName evidence="2">Uncharacterized protein</fullName>
    </submittedName>
</protein>
<dbReference type="AlphaFoldDB" id="A0A9P6Q816"/>
<feature type="region of interest" description="Disordered" evidence="1">
    <location>
        <begin position="144"/>
        <end position="189"/>
    </location>
</feature>
<feature type="compositionally biased region" description="Basic residues" evidence="1">
    <location>
        <begin position="407"/>
        <end position="418"/>
    </location>
</feature>
<feature type="compositionally biased region" description="Polar residues" evidence="1">
    <location>
        <begin position="394"/>
        <end position="406"/>
    </location>
</feature>
<organism evidence="2 3">
    <name type="scientific">Actinomortierella ambigua</name>
    <dbReference type="NCBI Taxonomy" id="1343610"/>
    <lineage>
        <taxon>Eukaryota</taxon>
        <taxon>Fungi</taxon>
        <taxon>Fungi incertae sedis</taxon>
        <taxon>Mucoromycota</taxon>
        <taxon>Mortierellomycotina</taxon>
        <taxon>Mortierellomycetes</taxon>
        <taxon>Mortierellales</taxon>
        <taxon>Mortierellaceae</taxon>
        <taxon>Actinomortierella</taxon>
    </lineage>
</organism>
<sequence>MARLRVIYNVREAIVAHQAATGEDHYTYIYYYAFSSALEEVIEELELLAILIKPLVGVTAVTTSAGFNYQLSSDQLGLGPTMAATNLQLPATDHSSIAAVLGSEVSPLDEYGHHGPALSSAPMRHNAMPPSAVRDQLLTSSNFMNISGDESAPRPVNARLRKESSRNLHGAAATGPVPPSQSGTRSKPELKVTTTLASLKMDDPEYPSATFAQSPAVLEERMLGGMRQRQRLKEAIKTAQEASEHHVVELPSPTVAATSGASISVPVKNLPPSAMTPLTTVVVHESKTPMSPITPHGQTSYTALAAPPSPSFASASPSATKPMKSEDPSFMPLFSKSARHSPALSRTPGAVTHAGPSAIPFGSGLVPEAIPPLHMIPLRETIVAQTLVEGETATVHSTSASSNNGTKSHHSLGHTHDHHLHDSQSHHHHLQRRSSTSKKAPQVDEQQ</sequence>
<evidence type="ECO:0000313" key="3">
    <source>
        <dbReference type="Proteomes" id="UP000807716"/>
    </source>
</evidence>
<evidence type="ECO:0000313" key="2">
    <source>
        <dbReference type="EMBL" id="KAG0260562.1"/>
    </source>
</evidence>
<comment type="caution">
    <text evidence="2">The sequence shown here is derived from an EMBL/GenBank/DDBJ whole genome shotgun (WGS) entry which is preliminary data.</text>
</comment>
<feature type="compositionally biased region" description="Basic residues" evidence="1">
    <location>
        <begin position="426"/>
        <end position="436"/>
    </location>
</feature>
<feature type="region of interest" description="Disordered" evidence="1">
    <location>
        <begin position="393"/>
        <end position="447"/>
    </location>
</feature>
<dbReference type="Proteomes" id="UP000807716">
    <property type="component" value="Unassembled WGS sequence"/>
</dbReference>
<feature type="region of interest" description="Disordered" evidence="1">
    <location>
        <begin position="305"/>
        <end position="327"/>
    </location>
</feature>